<reference evidence="3" key="1">
    <citation type="journal article" date="2014" name="Proc. Natl. Acad. Sci. U.S.A.">
        <title>Extensive sampling of basidiomycete genomes demonstrates inadequacy of the white-rot/brown-rot paradigm for wood decay fungi.</title>
        <authorList>
            <person name="Riley R."/>
            <person name="Salamov A.A."/>
            <person name="Brown D.W."/>
            <person name="Nagy L.G."/>
            <person name="Floudas D."/>
            <person name="Held B.W."/>
            <person name="Levasseur A."/>
            <person name="Lombard V."/>
            <person name="Morin E."/>
            <person name="Otillar R."/>
            <person name="Lindquist E.A."/>
            <person name="Sun H."/>
            <person name="LaButti K.M."/>
            <person name="Schmutz J."/>
            <person name="Jabbour D."/>
            <person name="Luo H."/>
            <person name="Baker S.E."/>
            <person name="Pisabarro A.G."/>
            <person name="Walton J.D."/>
            <person name="Blanchette R.A."/>
            <person name="Henrissat B."/>
            <person name="Martin F."/>
            <person name="Cullen D."/>
            <person name="Hibbett D.S."/>
            <person name="Grigoriev I.V."/>
        </authorList>
    </citation>
    <scope>NUCLEOTIDE SEQUENCE [LARGE SCALE GENOMIC DNA]</scope>
    <source>
        <strain evidence="3">CBS 339.88</strain>
    </source>
</reference>
<sequence>MVDPVTPLWAAKNMSRGFEGSVVLQQNSSGHCSVSAPSVCTQKYVRKYFEDGTLPPPGTVCGVVGKPSPDSVSTLSLGTTTTKNDQAVFTSSMTVEERELHGAVLELTQTPMARFPP</sequence>
<dbReference type="AlphaFoldDB" id="A0A067STW8"/>
<evidence type="ECO:0000259" key="1">
    <source>
        <dbReference type="Pfam" id="PF08386"/>
    </source>
</evidence>
<dbReference type="Pfam" id="PF08386">
    <property type="entry name" value="Abhydrolase_4"/>
    <property type="match status" value="1"/>
</dbReference>
<proteinExistence type="predicted"/>
<dbReference type="InterPro" id="IPR013595">
    <property type="entry name" value="Pept_S33_TAP-like_C"/>
</dbReference>
<gene>
    <name evidence="2" type="ORF">GALMADRAFT_578873</name>
</gene>
<accession>A0A067STW8</accession>
<feature type="domain" description="Peptidase S33 tripeptidyl aminopeptidase-like C-terminal" evidence="1">
    <location>
        <begin position="3"/>
        <end position="61"/>
    </location>
</feature>
<name>A0A067STW8_GALM3</name>
<dbReference type="STRING" id="685588.A0A067STW8"/>
<organism evidence="2 3">
    <name type="scientific">Galerina marginata (strain CBS 339.88)</name>
    <dbReference type="NCBI Taxonomy" id="685588"/>
    <lineage>
        <taxon>Eukaryota</taxon>
        <taxon>Fungi</taxon>
        <taxon>Dikarya</taxon>
        <taxon>Basidiomycota</taxon>
        <taxon>Agaricomycotina</taxon>
        <taxon>Agaricomycetes</taxon>
        <taxon>Agaricomycetidae</taxon>
        <taxon>Agaricales</taxon>
        <taxon>Agaricineae</taxon>
        <taxon>Strophariaceae</taxon>
        <taxon>Galerina</taxon>
    </lineage>
</organism>
<keyword evidence="3" id="KW-1185">Reference proteome</keyword>
<evidence type="ECO:0000313" key="2">
    <source>
        <dbReference type="EMBL" id="KDR74341.1"/>
    </source>
</evidence>
<protein>
    <recommendedName>
        <fullName evidence="1">Peptidase S33 tripeptidyl aminopeptidase-like C-terminal domain-containing protein</fullName>
    </recommendedName>
</protein>
<dbReference type="Proteomes" id="UP000027222">
    <property type="component" value="Unassembled WGS sequence"/>
</dbReference>
<dbReference type="HOGENOM" id="CLU_2084999_0_0_1"/>
<evidence type="ECO:0000313" key="3">
    <source>
        <dbReference type="Proteomes" id="UP000027222"/>
    </source>
</evidence>
<dbReference type="OrthoDB" id="425534at2759"/>
<dbReference type="EMBL" id="KL142383">
    <property type="protein sequence ID" value="KDR74341.1"/>
    <property type="molecule type" value="Genomic_DNA"/>
</dbReference>